<feature type="non-terminal residue" evidence="2">
    <location>
        <position position="411"/>
    </location>
</feature>
<organism evidence="2 3">
    <name type="scientific">Piptocephalis cylindrospora</name>
    <dbReference type="NCBI Taxonomy" id="1907219"/>
    <lineage>
        <taxon>Eukaryota</taxon>
        <taxon>Fungi</taxon>
        <taxon>Fungi incertae sedis</taxon>
        <taxon>Zoopagomycota</taxon>
        <taxon>Zoopagomycotina</taxon>
        <taxon>Zoopagomycetes</taxon>
        <taxon>Zoopagales</taxon>
        <taxon>Piptocephalidaceae</taxon>
        <taxon>Piptocephalis</taxon>
    </lineage>
</organism>
<dbReference type="InterPro" id="IPR007312">
    <property type="entry name" value="Phosphoesterase"/>
</dbReference>
<dbReference type="GO" id="GO:0009395">
    <property type="term" value="P:phospholipid catabolic process"/>
    <property type="evidence" value="ECO:0007669"/>
    <property type="project" value="TreeGrafter"/>
</dbReference>
<keyword evidence="1" id="KW-0378">Hydrolase</keyword>
<dbReference type="InterPro" id="IPR017850">
    <property type="entry name" value="Alkaline_phosphatase_core_sf"/>
</dbReference>
<evidence type="ECO:0000256" key="1">
    <source>
        <dbReference type="ARBA" id="ARBA00022801"/>
    </source>
</evidence>
<reference evidence="3" key="1">
    <citation type="journal article" date="2018" name="Nat. Microbiol.">
        <title>Leveraging single-cell genomics to expand the fungal tree of life.</title>
        <authorList>
            <person name="Ahrendt S.R."/>
            <person name="Quandt C.A."/>
            <person name="Ciobanu D."/>
            <person name="Clum A."/>
            <person name="Salamov A."/>
            <person name="Andreopoulos B."/>
            <person name="Cheng J.F."/>
            <person name="Woyke T."/>
            <person name="Pelin A."/>
            <person name="Henrissat B."/>
            <person name="Reynolds N.K."/>
            <person name="Benny G.L."/>
            <person name="Smith M.E."/>
            <person name="James T.Y."/>
            <person name="Grigoriev I.V."/>
        </authorList>
    </citation>
    <scope>NUCLEOTIDE SEQUENCE [LARGE SCALE GENOMIC DNA]</scope>
</reference>
<sequence length="411" mass="46858">IQHVVVLCMENRSFDHMFGLFDHNPELDGLANYMNTTNAANIRDPNSRAVRVSRGSPYIAPVNPEHDVAYVTEQIFGTRRVRKPYPDPAPMNGFIQDNLLATKGNLETAGHVMQAFTPEQLPVLEQLAREYAVVDRWFSSVPGPTQPNRSFMHSGTAHGEVDNHLWHMRMGYPQKTIYQALSEVKKDWKIYYHDGPSAALFRWMRSPKNLLKLKSFTKNFAEDCREGKLPAYTFIDPQFFDRKKVLGMFGKNTYANDDHPPHDIRRGQDLIKDVYEAVRSSPQWESTLLIITYDEHGGYYDHVPPPSRGVPNPDGIAGDGINYDRLGVRVPTLMISPWIKKGTVFHSPPEWVKPTPTSQYEHSSIPATLHKLFGTNRFLTSRDRWAATLESMWSELSAPRKDTPVELNNAP</sequence>
<evidence type="ECO:0000313" key="3">
    <source>
        <dbReference type="Proteomes" id="UP000267251"/>
    </source>
</evidence>
<dbReference type="EMBL" id="KZ987728">
    <property type="protein sequence ID" value="RKP15504.1"/>
    <property type="molecule type" value="Genomic_DNA"/>
</dbReference>
<dbReference type="GO" id="GO:0042578">
    <property type="term" value="F:phosphoric ester hydrolase activity"/>
    <property type="evidence" value="ECO:0007669"/>
    <property type="project" value="UniProtKB-ARBA"/>
</dbReference>
<dbReference type="PANTHER" id="PTHR31956:SF1">
    <property type="entry name" value="NON-SPECIFIC PHOSPHOLIPASE C1"/>
    <property type="match status" value="1"/>
</dbReference>
<dbReference type="PANTHER" id="PTHR31956">
    <property type="entry name" value="NON-SPECIFIC PHOSPHOLIPASE C4-RELATED"/>
    <property type="match status" value="1"/>
</dbReference>
<evidence type="ECO:0000313" key="2">
    <source>
        <dbReference type="EMBL" id="RKP15504.1"/>
    </source>
</evidence>
<feature type="non-terminal residue" evidence="2">
    <location>
        <position position="1"/>
    </location>
</feature>
<name>A0A4P9Y9H0_9FUNG</name>
<dbReference type="Pfam" id="PF04185">
    <property type="entry name" value="Phosphoesterase"/>
    <property type="match status" value="1"/>
</dbReference>
<accession>A0A4P9Y9H0</accession>
<proteinExistence type="predicted"/>
<keyword evidence="3" id="KW-1185">Reference proteome</keyword>
<dbReference type="OrthoDB" id="5135119at2759"/>
<dbReference type="SUPFAM" id="SSF53649">
    <property type="entry name" value="Alkaline phosphatase-like"/>
    <property type="match status" value="1"/>
</dbReference>
<dbReference type="Proteomes" id="UP000267251">
    <property type="component" value="Unassembled WGS sequence"/>
</dbReference>
<gene>
    <name evidence="2" type="ORF">BJ684DRAFT_5769</name>
</gene>
<dbReference type="Gene3D" id="3.40.720.10">
    <property type="entry name" value="Alkaline Phosphatase, subunit A"/>
    <property type="match status" value="2"/>
</dbReference>
<dbReference type="AlphaFoldDB" id="A0A4P9Y9H0"/>
<protein>
    <submittedName>
        <fullName evidence="2">Phosphoesterase</fullName>
    </submittedName>
</protein>